<feature type="non-terminal residue" evidence="1">
    <location>
        <position position="1"/>
    </location>
</feature>
<keyword evidence="2" id="KW-1185">Reference proteome</keyword>
<dbReference type="EMBL" id="JAHUTI010042339">
    <property type="protein sequence ID" value="MED6246202.1"/>
    <property type="molecule type" value="Genomic_DNA"/>
</dbReference>
<dbReference type="SUPFAM" id="SSF48371">
    <property type="entry name" value="ARM repeat"/>
    <property type="match status" value="1"/>
</dbReference>
<gene>
    <name evidence="1" type="ORF">ATANTOWER_014399</name>
</gene>
<dbReference type="InterPro" id="IPR004083">
    <property type="entry name" value="Raptor"/>
</dbReference>
<organism evidence="1 2">
    <name type="scientific">Ataeniobius toweri</name>
    <dbReference type="NCBI Taxonomy" id="208326"/>
    <lineage>
        <taxon>Eukaryota</taxon>
        <taxon>Metazoa</taxon>
        <taxon>Chordata</taxon>
        <taxon>Craniata</taxon>
        <taxon>Vertebrata</taxon>
        <taxon>Euteleostomi</taxon>
        <taxon>Actinopterygii</taxon>
        <taxon>Neopterygii</taxon>
        <taxon>Teleostei</taxon>
        <taxon>Neoteleostei</taxon>
        <taxon>Acanthomorphata</taxon>
        <taxon>Ovalentaria</taxon>
        <taxon>Atherinomorphae</taxon>
        <taxon>Cyprinodontiformes</taxon>
        <taxon>Goodeidae</taxon>
        <taxon>Ataeniobius</taxon>
    </lineage>
</organism>
<protein>
    <submittedName>
        <fullName evidence="1">Uncharacterized protein</fullName>
    </submittedName>
</protein>
<feature type="non-terminal residue" evidence="1">
    <location>
        <position position="164"/>
    </location>
</feature>
<evidence type="ECO:0000313" key="2">
    <source>
        <dbReference type="Proteomes" id="UP001345963"/>
    </source>
</evidence>
<dbReference type="PANTHER" id="PTHR12848">
    <property type="entry name" value="REGULATORY-ASSOCIATED PROTEIN OF MTOR"/>
    <property type="match status" value="1"/>
</dbReference>
<dbReference type="Proteomes" id="UP001345963">
    <property type="component" value="Unassembled WGS sequence"/>
</dbReference>
<name>A0ABU7B6R6_9TELE</name>
<dbReference type="InterPro" id="IPR016024">
    <property type="entry name" value="ARM-type_fold"/>
</dbReference>
<sequence>VRCAAVFALGTFVGNSAERTDHSTTIDHNVAMMLAQLINDGSPVVRKELVVALSHLVVQYESNFCTVALQFIEEEKNYAVPSPANTAGFRVNLRRSSKDLKLELHFSAQAEPGNMTPVRDGPAIPRLRSVNSYTNIRAVTTARNLNKSLQNLNLNEEGMTVIDG</sequence>
<accession>A0ABU7B6R6</accession>
<dbReference type="PANTHER" id="PTHR12848:SF16">
    <property type="entry name" value="REGULATORY-ASSOCIATED PROTEIN OF MTOR"/>
    <property type="match status" value="1"/>
</dbReference>
<comment type="caution">
    <text evidence="1">The sequence shown here is derived from an EMBL/GenBank/DDBJ whole genome shotgun (WGS) entry which is preliminary data.</text>
</comment>
<evidence type="ECO:0000313" key="1">
    <source>
        <dbReference type="EMBL" id="MED6246202.1"/>
    </source>
</evidence>
<proteinExistence type="predicted"/>
<reference evidence="1 2" key="1">
    <citation type="submission" date="2021-07" db="EMBL/GenBank/DDBJ databases">
        <authorList>
            <person name="Palmer J.M."/>
        </authorList>
    </citation>
    <scope>NUCLEOTIDE SEQUENCE [LARGE SCALE GENOMIC DNA]</scope>
    <source>
        <strain evidence="1 2">AT_MEX2019</strain>
        <tissue evidence="1">Muscle</tissue>
    </source>
</reference>